<dbReference type="Gene3D" id="2.60.40.1730">
    <property type="entry name" value="tricorn interacting facor f3 domain"/>
    <property type="match status" value="1"/>
</dbReference>
<feature type="domain" description="Aminopeptidase N-like N-terminal" evidence="18">
    <location>
        <begin position="3"/>
        <end position="83"/>
    </location>
</feature>
<dbReference type="GO" id="GO:0098552">
    <property type="term" value="C:side of membrane"/>
    <property type="evidence" value="ECO:0007669"/>
    <property type="project" value="UniProtKB-KW"/>
</dbReference>
<evidence type="ECO:0000313" key="20">
    <source>
        <dbReference type="EnsemblMetazoa" id="CPIJ012038-PA"/>
    </source>
</evidence>
<dbReference type="PRINTS" id="PR00756">
    <property type="entry name" value="ALADIPTASE"/>
</dbReference>
<dbReference type="FunFam" id="1.25.50.20:FF:000001">
    <property type="entry name" value="Aminopeptidase"/>
    <property type="match status" value="1"/>
</dbReference>
<dbReference type="Gene3D" id="3.30.2010.30">
    <property type="match status" value="1"/>
</dbReference>
<dbReference type="AlphaFoldDB" id="B0WY33"/>
<dbReference type="InterPro" id="IPR042097">
    <property type="entry name" value="Aminopeptidase_N-like_N_sf"/>
</dbReference>
<dbReference type="EMBL" id="DS232179">
    <property type="protein sequence ID" value="EDS36843.1"/>
    <property type="molecule type" value="Genomic_DNA"/>
</dbReference>
<keyword evidence="9" id="KW-0482">Metalloprotease</keyword>
<accession>B0WY33</accession>
<evidence type="ECO:0000313" key="19">
    <source>
        <dbReference type="EMBL" id="EDS36843.1"/>
    </source>
</evidence>
<evidence type="ECO:0000256" key="2">
    <source>
        <dbReference type="ARBA" id="ARBA00010136"/>
    </source>
</evidence>
<evidence type="ECO:0000256" key="8">
    <source>
        <dbReference type="ARBA" id="ARBA00022833"/>
    </source>
</evidence>
<keyword evidence="3" id="KW-1003">Cell membrane</keyword>
<evidence type="ECO:0000256" key="10">
    <source>
        <dbReference type="ARBA" id="ARBA00023136"/>
    </source>
</evidence>
<dbReference type="InterPro" id="IPR024571">
    <property type="entry name" value="ERAP1-like_C_dom"/>
</dbReference>
<dbReference type="GO" id="GO:0005886">
    <property type="term" value="C:plasma membrane"/>
    <property type="evidence" value="ECO:0007669"/>
    <property type="project" value="UniProtKB-SubCell"/>
</dbReference>
<keyword evidence="12" id="KW-0325">Glycoprotein</keyword>
<dbReference type="FunFam" id="1.10.390.10:FF:000033">
    <property type="entry name" value="Endoplasmic reticulum aminopeptidase 1b"/>
    <property type="match status" value="1"/>
</dbReference>
<keyword evidence="5" id="KW-0645">Protease</keyword>
<dbReference type="SUPFAM" id="SSF55486">
    <property type="entry name" value="Metalloproteases ('zincins'), catalytic domain"/>
    <property type="match status" value="1"/>
</dbReference>
<feature type="domain" description="Peptidase M1 membrane alanine aminopeptidase" evidence="16">
    <location>
        <begin position="113"/>
        <end position="195"/>
    </location>
</feature>
<keyword evidence="13" id="KW-0449">Lipoprotein</keyword>
<keyword evidence="6 15" id="KW-0479">Metal-binding</keyword>
<keyword evidence="19" id="KW-0031">Aminopeptidase</keyword>
<evidence type="ECO:0000313" key="21">
    <source>
        <dbReference type="Proteomes" id="UP000002320"/>
    </source>
</evidence>
<keyword evidence="11" id="KW-1015">Disulfide bond</keyword>
<dbReference type="CDD" id="cd09601">
    <property type="entry name" value="M1_APN-Q_like"/>
    <property type="match status" value="1"/>
</dbReference>
<dbReference type="HOGENOM" id="CLU_594842_0_0_1"/>
<dbReference type="SUPFAM" id="SSF63737">
    <property type="entry name" value="Leukotriene A4 hydrolase N-terminal domain"/>
    <property type="match status" value="1"/>
</dbReference>
<reference evidence="20" key="2">
    <citation type="submission" date="2020-05" db="UniProtKB">
        <authorList>
            <consortium name="EnsemblMetazoa"/>
        </authorList>
    </citation>
    <scope>IDENTIFICATION</scope>
    <source>
        <strain evidence="20">JHB</strain>
    </source>
</reference>
<dbReference type="PANTHER" id="PTHR11533">
    <property type="entry name" value="PROTEASE M1 ZINC METALLOPROTEASE"/>
    <property type="match status" value="1"/>
</dbReference>
<feature type="domain" description="ERAP1-like C-terminal" evidence="17">
    <location>
        <begin position="212"/>
        <end position="433"/>
    </location>
</feature>
<evidence type="ECO:0000259" key="18">
    <source>
        <dbReference type="Pfam" id="PF17900"/>
    </source>
</evidence>
<evidence type="ECO:0000256" key="12">
    <source>
        <dbReference type="ARBA" id="ARBA00023180"/>
    </source>
</evidence>
<feature type="active site" description="Proton acceptor" evidence="14">
    <location>
        <position position="186"/>
    </location>
</feature>
<evidence type="ECO:0000256" key="13">
    <source>
        <dbReference type="ARBA" id="ARBA00023288"/>
    </source>
</evidence>
<evidence type="ECO:0000256" key="7">
    <source>
        <dbReference type="ARBA" id="ARBA00022801"/>
    </source>
</evidence>
<evidence type="ECO:0000256" key="3">
    <source>
        <dbReference type="ARBA" id="ARBA00022475"/>
    </source>
</evidence>
<reference evidence="19" key="1">
    <citation type="submission" date="2007-03" db="EMBL/GenBank/DDBJ databases">
        <title>Annotation of Culex pipiens quinquefasciatus.</title>
        <authorList>
            <consortium name="The Broad Institute Genome Sequencing Platform"/>
            <person name="Atkinson P.W."/>
            <person name="Hemingway J."/>
            <person name="Christensen B.M."/>
            <person name="Higgs S."/>
            <person name="Kodira C."/>
            <person name="Hannick L."/>
            <person name="Megy K."/>
            <person name="O'Leary S."/>
            <person name="Pearson M."/>
            <person name="Haas B.J."/>
            <person name="Mauceli E."/>
            <person name="Wortman J.R."/>
            <person name="Lee N.H."/>
            <person name="Guigo R."/>
            <person name="Stanke M."/>
            <person name="Alvarado L."/>
            <person name="Amedeo P."/>
            <person name="Antoine C.H."/>
            <person name="Arensburger P."/>
            <person name="Bidwell S.L."/>
            <person name="Crawford M."/>
            <person name="Camaro F."/>
            <person name="Devon K."/>
            <person name="Engels R."/>
            <person name="Hammond M."/>
            <person name="Howarth C."/>
            <person name="Koehrsen M."/>
            <person name="Lawson D."/>
            <person name="Montgomery P."/>
            <person name="Nene V."/>
            <person name="Nusbaum C."/>
            <person name="Puiu D."/>
            <person name="Romero-Severson J."/>
            <person name="Severson D.W."/>
            <person name="Shumway M."/>
            <person name="Sisk P."/>
            <person name="Stolte C."/>
            <person name="Zeng Q."/>
            <person name="Eisenstadt E."/>
            <person name="Fraser-Liggett C."/>
            <person name="Strausberg R."/>
            <person name="Galagan J."/>
            <person name="Birren B."/>
            <person name="Collins F.H."/>
        </authorList>
    </citation>
    <scope>NUCLEOTIDE SEQUENCE [LARGE SCALE GENOMIC DNA]</scope>
    <source>
        <strain evidence="19">JHB</strain>
    </source>
</reference>
<dbReference type="STRING" id="7176.B0WY33"/>
<dbReference type="Proteomes" id="UP000002320">
    <property type="component" value="Unassembled WGS sequence"/>
</dbReference>
<keyword evidence="21" id="KW-1185">Reference proteome</keyword>
<dbReference type="VEuPathDB" id="VectorBase:CQUJHB016699"/>
<proteinExistence type="inferred from homology"/>
<dbReference type="GO" id="GO:0008270">
    <property type="term" value="F:zinc ion binding"/>
    <property type="evidence" value="ECO:0007669"/>
    <property type="project" value="InterPro"/>
</dbReference>
<dbReference type="InterPro" id="IPR045357">
    <property type="entry name" value="Aminopeptidase_N-like_N"/>
</dbReference>
<dbReference type="Pfam" id="PF17900">
    <property type="entry name" value="Peptidase_M1_N"/>
    <property type="match status" value="1"/>
</dbReference>
<evidence type="ECO:0000256" key="4">
    <source>
        <dbReference type="ARBA" id="ARBA00022622"/>
    </source>
</evidence>
<dbReference type="InParanoid" id="B0WY33"/>
<keyword evidence="4" id="KW-0336">GPI-anchor</keyword>
<protein>
    <submittedName>
        <fullName evidence="19 20">Aminopeptidase N</fullName>
    </submittedName>
</protein>
<comment type="subcellular location">
    <subcellularLocation>
        <location evidence="1">Cell membrane</location>
        <topology evidence="1">Lipid-anchor</topology>
        <topology evidence="1">GPI-anchor</topology>
    </subcellularLocation>
</comment>
<dbReference type="PANTHER" id="PTHR11533:SF294">
    <property type="entry name" value="THYROTROPIN-RELEASING HORMONE-DEGRADING ECTOENZYME"/>
    <property type="match status" value="1"/>
</dbReference>
<dbReference type="MEROPS" id="M01.015"/>
<evidence type="ECO:0000259" key="16">
    <source>
        <dbReference type="Pfam" id="PF01433"/>
    </source>
</evidence>
<keyword evidence="8 15" id="KW-0862">Zinc</keyword>
<evidence type="ECO:0000256" key="1">
    <source>
        <dbReference type="ARBA" id="ARBA00004609"/>
    </source>
</evidence>
<dbReference type="Pfam" id="PF11838">
    <property type="entry name" value="ERAP1_C"/>
    <property type="match status" value="1"/>
</dbReference>
<dbReference type="GO" id="GO:0005615">
    <property type="term" value="C:extracellular space"/>
    <property type="evidence" value="ECO:0007669"/>
    <property type="project" value="TreeGrafter"/>
</dbReference>
<dbReference type="GO" id="GO:0070006">
    <property type="term" value="F:metalloaminopeptidase activity"/>
    <property type="evidence" value="ECO:0007669"/>
    <property type="project" value="TreeGrafter"/>
</dbReference>
<gene>
    <name evidence="20" type="primary">6044860</name>
    <name evidence="19" type="ORF">CpipJ_CPIJ012038</name>
</gene>
<comment type="similarity">
    <text evidence="2">Belongs to the peptidase M1 family.</text>
</comment>
<dbReference type="OMA" id="DNIRHEN"/>
<dbReference type="VEuPathDB" id="VectorBase:CPIJ012038"/>
<evidence type="ECO:0000256" key="6">
    <source>
        <dbReference type="ARBA" id="ARBA00022723"/>
    </source>
</evidence>
<dbReference type="InterPro" id="IPR014782">
    <property type="entry name" value="Peptidase_M1_dom"/>
</dbReference>
<dbReference type="GO" id="GO:0006508">
    <property type="term" value="P:proteolysis"/>
    <property type="evidence" value="ECO:0007669"/>
    <property type="project" value="UniProtKB-KW"/>
</dbReference>
<dbReference type="GO" id="GO:0042277">
    <property type="term" value="F:peptide binding"/>
    <property type="evidence" value="ECO:0007669"/>
    <property type="project" value="TreeGrafter"/>
</dbReference>
<dbReference type="GO" id="GO:0043171">
    <property type="term" value="P:peptide catabolic process"/>
    <property type="evidence" value="ECO:0007669"/>
    <property type="project" value="TreeGrafter"/>
</dbReference>
<evidence type="ECO:0000256" key="5">
    <source>
        <dbReference type="ARBA" id="ARBA00022670"/>
    </source>
</evidence>
<organism>
    <name type="scientific">Culex quinquefasciatus</name>
    <name type="common">Southern house mosquito</name>
    <name type="synonym">Culex pungens</name>
    <dbReference type="NCBI Taxonomy" id="7176"/>
    <lineage>
        <taxon>Eukaryota</taxon>
        <taxon>Metazoa</taxon>
        <taxon>Ecdysozoa</taxon>
        <taxon>Arthropoda</taxon>
        <taxon>Hexapoda</taxon>
        <taxon>Insecta</taxon>
        <taxon>Pterygota</taxon>
        <taxon>Neoptera</taxon>
        <taxon>Endopterygota</taxon>
        <taxon>Diptera</taxon>
        <taxon>Nematocera</taxon>
        <taxon>Culicoidea</taxon>
        <taxon>Culicidae</taxon>
        <taxon>Culicinae</taxon>
        <taxon>Culicini</taxon>
        <taxon>Culex</taxon>
        <taxon>Culex</taxon>
    </lineage>
</organism>
<evidence type="ECO:0000256" key="11">
    <source>
        <dbReference type="ARBA" id="ARBA00023157"/>
    </source>
</evidence>
<feature type="binding site" evidence="15">
    <location>
        <position position="189"/>
    </location>
    <ligand>
        <name>Zn(2+)</name>
        <dbReference type="ChEBI" id="CHEBI:29105"/>
        <note>catalytic</note>
    </ligand>
</feature>
<dbReference type="Gene3D" id="1.25.50.20">
    <property type="match status" value="1"/>
</dbReference>
<dbReference type="Pfam" id="PF01433">
    <property type="entry name" value="Peptidase_M1"/>
    <property type="match status" value="1"/>
</dbReference>
<comment type="cofactor">
    <cofactor evidence="15">
        <name>Zn(2+)</name>
        <dbReference type="ChEBI" id="CHEBI:29105"/>
    </cofactor>
    <text evidence="15">Binds 1 zinc ion per subunit.</text>
</comment>
<feature type="binding site" evidence="15">
    <location>
        <position position="185"/>
    </location>
    <ligand>
        <name>Zn(2+)</name>
        <dbReference type="ChEBI" id="CHEBI:29105"/>
        <note>catalytic</note>
    </ligand>
</feature>
<keyword evidence="10" id="KW-0472">Membrane</keyword>
<sequence>MMRNGLARWLATTQFQPTDARRAFPCFDEPALKARFTINLARPRGLMSLSNMPRTKSYDASDLDLPDYVWDEYEQSVPMSTYLVAFVVCDFVNLTSGNFAVWARSDALTSARYALEVGPKILAYLERFFDIKYPLPKMDMIALPDFSAGAMENWGLITYRETAMLYEENVSANSNKQRVVTVVAHELAHQWFGNLGMIVPPNWGISRLSHSEILAALLKPIYAKVGFEDHKDSPLLTVYKRVDVLTAACHLGYKECVNKCVQKFYEWMHEPNPDINNPVSPNLKNIVYCTAIKYGDQLEWDFAWERFQKTTIPSEKETILSALGCSRETWILTRFLEYSMTDVHGIRKQDVFRVFLAVSNNVIGQPIAFSFIRNNWQKMKDYLGTSMSNLNMILKYSTKRLNSRYELDELKEFAQTHLKDTGRTIQQAIERAEANIAWMEENAATIVQWLDGIRYDPDDL</sequence>
<dbReference type="InterPro" id="IPR034016">
    <property type="entry name" value="M1_APN-typ"/>
</dbReference>
<evidence type="ECO:0000256" key="14">
    <source>
        <dbReference type="PIRSR" id="PIRSR634016-1"/>
    </source>
</evidence>
<evidence type="ECO:0000256" key="15">
    <source>
        <dbReference type="PIRSR" id="PIRSR634016-3"/>
    </source>
</evidence>
<name>B0WY33_CULQU</name>
<dbReference type="eggNOG" id="KOG1046">
    <property type="taxonomic scope" value="Eukaryota"/>
</dbReference>
<dbReference type="InterPro" id="IPR001930">
    <property type="entry name" value="Peptidase_M1"/>
</dbReference>
<dbReference type="GO" id="GO:0005737">
    <property type="term" value="C:cytoplasm"/>
    <property type="evidence" value="ECO:0007669"/>
    <property type="project" value="TreeGrafter"/>
</dbReference>
<dbReference type="EnsemblMetazoa" id="CPIJ012038-RA">
    <property type="protein sequence ID" value="CPIJ012038-PA"/>
    <property type="gene ID" value="CPIJ012038"/>
</dbReference>
<dbReference type="OrthoDB" id="510539at2759"/>
<evidence type="ECO:0000259" key="17">
    <source>
        <dbReference type="Pfam" id="PF11838"/>
    </source>
</evidence>
<dbReference type="InterPro" id="IPR050344">
    <property type="entry name" value="Peptidase_M1_aminopeptidases"/>
</dbReference>
<evidence type="ECO:0000256" key="9">
    <source>
        <dbReference type="ARBA" id="ARBA00023049"/>
    </source>
</evidence>
<keyword evidence="7" id="KW-0378">Hydrolase</keyword>
<dbReference type="KEGG" id="cqu:CpipJ_CPIJ012038"/>